<gene>
    <name evidence="1" type="ORF">NDU88_004870</name>
</gene>
<name>A0AAV7V693_PLEWA</name>
<sequence>MQLAPFLGKSSGQPVTSPHLIDRKFAIYYAYLYAEQLMPLAKKGDPIIETVIVHKLTDMDRRDLEEALIAKEILKAIQMLTTRSTPGLSWLPIGRSLEIWGAPTRFAGSHDFGDTEAAEAAGCA</sequence>
<reference evidence="1" key="1">
    <citation type="journal article" date="2022" name="bioRxiv">
        <title>Sequencing and chromosome-scale assembly of the giantPleurodeles waltlgenome.</title>
        <authorList>
            <person name="Brown T."/>
            <person name="Elewa A."/>
            <person name="Iarovenko S."/>
            <person name="Subramanian E."/>
            <person name="Araus A.J."/>
            <person name="Petzold A."/>
            <person name="Susuki M."/>
            <person name="Suzuki K.-i.T."/>
            <person name="Hayashi T."/>
            <person name="Toyoda A."/>
            <person name="Oliveira C."/>
            <person name="Osipova E."/>
            <person name="Leigh N.D."/>
            <person name="Simon A."/>
            <person name="Yun M.H."/>
        </authorList>
    </citation>
    <scope>NUCLEOTIDE SEQUENCE</scope>
    <source>
        <strain evidence="1">20211129_DDA</strain>
        <tissue evidence="1">Liver</tissue>
    </source>
</reference>
<dbReference type="AlphaFoldDB" id="A0AAV7V693"/>
<organism evidence="1 2">
    <name type="scientific">Pleurodeles waltl</name>
    <name type="common">Iberian ribbed newt</name>
    <dbReference type="NCBI Taxonomy" id="8319"/>
    <lineage>
        <taxon>Eukaryota</taxon>
        <taxon>Metazoa</taxon>
        <taxon>Chordata</taxon>
        <taxon>Craniata</taxon>
        <taxon>Vertebrata</taxon>
        <taxon>Euteleostomi</taxon>
        <taxon>Amphibia</taxon>
        <taxon>Batrachia</taxon>
        <taxon>Caudata</taxon>
        <taxon>Salamandroidea</taxon>
        <taxon>Salamandridae</taxon>
        <taxon>Pleurodelinae</taxon>
        <taxon>Pleurodeles</taxon>
    </lineage>
</organism>
<evidence type="ECO:0000313" key="1">
    <source>
        <dbReference type="EMBL" id="KAJ1195593.1"/>
    </source>
</evidence>
<keyword evidence="2" id="KW-1185">Reference proteome</keyword>
<accession>A0AAV7V693</accession>
<dbReference type="Proteomes" id="UP001066276">
    <property type="component" value="Chromosome 2_2"/>
</dbReference>
<comment type="caution">
    <text evidence="1">The sequence shown here is derived from an EMBL/GenBank/DDBJ whole genome shotgun (WGS) entry which is preliminary data.</text>
</comment>
<protein>
    <submittedName>
        <fullName evidence="1">Uncharacterized protein</fullName>
    </submittedName>
</protein>
<evidence type="ECO:0000313" key="2">
    <source>
        <dbReference type="Proteomes" id="UP001066276"/>
    </source>
</evidence>
<proteinExistence type="predicted"/>
<dbReference type="EMBL" id="JANPWB010000004">
    <property type="protein sequence ID" value="KAJ1195593.1"/>
    <property type="molecule type" value="Genomic_DNA"/>
</dbReference>